<dbReference type="AlphaFoldDB" id="A0A9P5CDH4"/>
<organism evidence="2 3">
    <name type="scientific">Trichoderma lentiforme</name>
    <dbReference type="NCBI Taxonomy" id="1567552"/>
    <lineage>
        <taxon>Eukaryota</taxon>
        <taxon>Fungi</taxon>
        <taxon>Dikarya</taxon>
        <taxon>Ascomycota</taxon>
        <taxon>Pezizomycotina</taxon>
        <taxon>Sordariomycetes</taxon>
        <taxon>Hypocreomycetidae</taxon>
        <taxon>Hypocreales</taxon>
        <taxon>Hypocreaceae</taxon>
        <taxon>Trichoderma</taxon>
    </lineage>
</organism>
<dbReference type="Proteomes" id="UP000801864">
    <property type="component" value="Unassembled WGS sequence"/>
</dbReference>
<comment type="caution">
    <text evidence="2">The sequence shown here is derived from an EMBL/GenBank/DDBJ whole genome shotgun (WGS) entry which is preliminary data.</text>
</comment>
<sequence length="101" mass="11019">MAAEQSDCGEKRSPSYYRSIIILYRTSTKYYKHPQESSAAARGRRPTTSQLTRGAPTALAVPGVSLTPWVAGFGAWFLEFGRAIPALVLEACLHLSRGTSE</sequence>
<evidence type="ECO:0000256" key="1">
    <source>
        <dbReference type="SAM" id="MobiDB-lite"/>
    </source>
</evidence>
<name>A0A9P5CDH4_9HYPO</name>
<gene>
    <name evidence="2" type="ORF">CFAM422_007151</name>
</gene>
<evidence type="ECO:0000313" key="3">
    <source>
        <dbReference type="Proteomes" id="UP000801864"/>
    </source>
</evidence>
<protein>
    <submittedName>
        <fullName evidence="2">Uncharacterized protein</fullName>
    </submittedName>
</protein>
<dbReference type="EMBL" id="QLNT01000012">
    <property type="protein sequence ID" value="KAF3069387.1"/>
    <property type="molecule type" value="Genomic_DNA"/>
</dbReference>
<feature type="region of interest" description="Disordered" evidence="1">
    <location>
        <begin position="34"/>
        <end position="54"/>
    </location>
</feature>
<proteinExistence type="predicted"/>
<reference evidence="2 3" key="1">
    <citation type="submission" date="2018-06" db="EMBL/GenBank/DDBJ databases">
        <title>Genome analysis of cellulolytic fungus Trichoderma lentiforme CFAM-422.</title>
        <authorList>
            <person name="Steindorff A.S."/>
            <person name="Formighieri E.F."/>
            <person name="Midorikawa G.E.O."/>
            <person name="Tamietti M.S."/>
            <person name="Ramos E.Z."/>
            <person name="Silva A.S."/>
            <person name="Bon E.P.S."/>
            <person name="Mendes T.D."/>
            <person name="Damaso M.C.T."/>
            <person name="Favaro L.C.L."/>
        </authorList>
    </citation>
    <scope>NUCLEOTIDE SEQUENCE [LARGE SCALE GENOMIC DNA]</scope>
    <source>
        <strain evidence="2 3">CFAM-422</strain>
    </source>
</reference>
<evidence type="ECO:0000313" key="2">
    <source>
        <dbReference type="EMBL" id="KAF3069387.1"/>
    </source>
</evidence>
<accession>A0A9P5CDH4</accession>
<keyword evidence="3" id="KW-1185">Reference proteome</keyword>